<reference evidence="6" key="1">
    <citation type="journal article" date="2020" name="Stud. Mycol.">
        <title>101 Dothideomycetes genomes: A test case for predicting lifestyles and emergence of pathogens.</title>
        <authorList>
            <person name="Haridas S."/>
            <person name="Albert R."/>
            <person name="Binder M."/>
            <person name="Bloem J."/>
            <person name="LaButti K."/>
            <person name="Salamov A."/>
            <person name="Andreopoulos B."/>
            <person name="Baker S."/>
            <person name="Barry K."/>
            <person name="Bills G."/>
            <person name="Bluhm B."/>
            <person name="Cannon C."/>
            <person name="Castanera R."/>
            <person name="Culley D."/>
            <person name="Daum C."/>
            <person name="Ezra D."/>
            <person name="Gonzalez J."/>
            <person name="Henrissat B."/>
            <person name="Kuo A."/>
            <person name="Liang C."/>
            <person name="Lipzen A."/>
            <person name="Lutzoni F."/>
            <person name="Magnuson J."/>
            <person name="Mondo S."/>
            <person name="Nolan M."/>
            <person name="Ohm R."/>
            <person name="Pangilinan J."/>
            <person name="Park H.-J."/>
            <person name="Ramirez L."/>
            <person name="Alfaro M."/>
            <person name="Sun H."/>
            <person name="Tritt A."/>
            <person name="Yoshinaga Y."/>
            <person name="Zwiers L.-H."/>
            <person name="Turgeon B."/>
            <person name="Goodwin S."/>
            <person name="Spatafora J."/>
            <person name="Crous P."/>
            <person name="Grigoriev I."/>
        </authorList>
    </citation>
    <scope>NUCLEOTIDE SEQUENCE [LARGE SCALE GENOMIC DNA]</scope>
    <source>
        <strain evidence="6">CECT 20119</strain>
    </source>
</reference>
<proteinExistence type="predicted"/>
<keyword evidence="3" id="KW-0843">Virulence</keyword>
<evidence type="ECO:0000256" key="2">
    <source>
        <dbReference type="ARBA" id="ARBA00022729"/>
    </source>
</evidence>
<accession>A0A6A6FYS5</accession>
<name>A0A6A6FYS5_9PEZI</name>
<dbReference type="SUPFAM" id="SSF54106">
    <property type="entry name" value="LysM domain"/>
    <property type="match status" value="1"/>
</dbReference>
<protein>
    <recommendedName>
        <fullName evidence="4">LysM domain-containing protein</fullName>
    </recommendedName>
</protein>
<dbReference type="OrthoDB" id="2281372at2759"/>
<dbReference type="Gene3D" id="3.10.350.10">
    <property type="entry name" value="LysM domain"/>
    <property type="match status" value="2"/>
</dbReference>
<sequence>MQPVQRNIIKTCKRFYQVQSGDFCQKIVDQSSTFSLDRFYTWNPHVGTSCSNLQAAVYVCVGIDGTPTSPSPTANPIPSPTQAGIIKTCIRYDKTNPSGVACNLFATRIGMPLAQLHAWNPVLGRNGENCQTSFWANTYYCTSVAG</sequence>
<keyword evidence="2" id="KW-0732">Signal</keyword>
<dbReference type="AlphaFoldDB" id="A0A6A6FYS5"/>
<evidence type="ECO:0000256" key="1">
    <source>
        <dbReference type="ARBA" id="ARBA00022669"/>
    </source>
</evidence>
<keyword evidence="1" id="KW-0147">Chitin-binding</keyword>
<dbReference type="InterPro" id="IPR052210">
    <property type="entry name" value="LysM1-like"/>
</dbReference>
<organism evidence="5 6">
    <name type="scientific">Elsinoe ampelina</name>
    <dbReference type="NCBI Taxonomy" id="302913"/>
    <lineage>
        <taxon>Eukaryota</taxon>
        <taxon>Fungi</taxon>
        <taxon>Dikarya</taxon>
        <taxon>Ascomycota</taxon>
        <taxon>Pezizomycotina</taxon>
        <taxon>Dothideomycetes</taxon>
        <taxon>Dothideomycetidae</taxon>
        <taxon>Myriangiales</taxon>
        <taxon>Elsinoaceae</taxon>
        <taxon>Elsinoe</taxon>
    </lineage>
</organism>
<dbReference type="InterPro" id="IPR036779">
    <property type="entry name" value="LysM_dom_sf"/>
</dbReference>
<dbReference type="GO" id="GO:0008061">
    <property type="term" value="F:chitin binding"/>
    <property type="evidence" value="ECO:0007669"/>
    <property type="project" value="UniProtKB-KW"/>
</dbReference>
<dbReference type="InterPro" id="IPR018392">
    <property type="entry name" value="LysM"/>
</dbReference>
<dbReference type="PANTHER" id="PTHR34997:SF2">
    <property type="entry name" value="LYSM DOMAIN-CONTAINING PROTEIN-RELATED"/>
    <property type="match status" value="1"/>
</dbReference>
<keyword evidence="6" id="KW-1185">Reference proteome</keyword>
<dbReference type="Proteomes" id="UP000799538">
    <property type="component" value="Unassembled WGS sequence"/>
</dbReference>
<evidence type="ECO:0000256" key="3">
    <source>
        <dbReference type="ARBA" id="ARBA00023026"/>
    </source>
</evidence>
<feature type="domain" description="LysM" evidence="4">
    <location>
        <begin position="14"/>
        <end position="61"/>
    </location>
</feature>
<evidence type="ECO:0000313" key="6">
    <source>
        <dbReference type="Proteomes" id="UP000799538"/>
    </source>
</evidence>
<dbReference type="EMBL" id="ML992547">
    <property type="protein sequence ID" value="KAF2218408.1"/>
    <property type="molecule type" value="Genomic_DNA"/>
</dbReference>
<dbReference type="PANTHER" id="PTHR34997">
    <property type="entry name" value="AM15"/>
    <property type="match status" value="1"/>
</dbReference>
<gene>
    <name evidence="5" type="ORF">BDZ85DRAFT_94006</name>
</gene>
<dbReference type="CDD" id="cd00118">
    <property type="entry name" value="LysM"/>
    <property type="match status" value="1"/>
</dbReference>
<dbReference type="PROSITE" id="PS51782">
    <property type="entry name" value="LYSM"/>
    <property type="match status" value="1"/>
</dbReference>
<evidence type="ECO:0000313" key="5">
    <source>
        <dbReference type="EMBL" id="KAF2218408.1"/>
    </source>
</evidence>
<evidence type="ECO:0000259" key="4">
    <source>
        <dbReference type="PROSITE" id="PS51782"/>
    </source>
</evidence>